<evidence type="ECO:0000259" key="13">
    <source>
        <dbReference type="PROSITE" id="PS50089"/>
    </source>
</evidence>
<evidence type="ECO:0000313" key="16">
    <source>
        <dbReference type="RefSeq" id="XP_009804895.1"/>
    </source>
</evidence>
<feature type="region of interest" description="Disordered" evidence="12">
    <location>
        <begin position="425"/>
        <end position="524"/>
    </location>
</feature>
<keyword evidence="5" id="KW-0808">Transferase</keyword>
<evidence type="ECO:0000256" key="2">
    <source>
        <dbReference type="ARBA" id="ARBA00004906"/>
    </source>
</evidence>
<reference evidence="15" key="1">
    <citation type="journal article" date="2013" name="Genome Biol.">
        <title>Reference genomes and transcriptomes of Nicotiana sylvestris and Nicotiana tomentosiformis.</title>
        <authorList>
            <person name="Sierro N."/>
            <person name="Battey J.N."/>
            <person name="Ouadi S."/>
            <person name="Bovet L."/>
            <person name="Goepfert S."/>
            <person name="Bakaher N."/>
            <person name="Peitsch M.C."/>
            <person name="Ivanov N.V."/>
        </authorList>
    </citation>
    <scope>NUCLEOTIDE SEQUENCE [LARGE SCALE GENOMIC DNA]</scope>
</reference>
<feature type="region of interest" description="Disordered" evidence="12">
    <location>
        <begin position="1"/>
        <end position="24"/>
    </location>
</feature>
<evidence type="ECO:0000256" key="1">
    <source>
        <dbReference type="ARBA" id="ARBA00000900"/>
    </source>
</evidence>
<dbReference type="GO" id="GO:0008270">
    <property type="term" value="F:zinc ion binding"/>
    <property type="evidence" value="ECO:0007669"/>
    <property type="project" value="UniProtKB-KW"/>
</dbReference>
<feature type="region of interest" description="Disordered" evidence="12">
    <location>
        <begin position="37"/>
        <end position="75"/>
    </location>
</feature>
<dbReference type="STRING" id="4096.A0A1U7Z1X2"/>
<evidence type="ECO:0000256" key="7">
    <source>
        <dbReference type="ARBA" id="ARBA00022771"/>
    </source>
</evidence>
<evidence type="ECO:0000256" key="8">
    <source>
        <dbReference type="ARBA" id="ARBA00022786"/>
    </source>
</evidence>
<feature type="domain" description="SIAH-type" evidence="14">
    <location>
        <begin position="142"/>
        <end position="200"/>
    </location>
</feature>
<dbReference type="CDD" id="cd16571">
    <property type="entry name" value="RING-HC_SIAHs"/>
    <property type="match status" value="2"/>
</dbReference>
<protein>
    <recommendedName>
        <fullName evidence="4">RING-type E3 ubiquitin transferase</fullName>
        <ecNumber evidence="4">2.3.2.27</ecNumber>
    </recommendedName>
</protein>
<dbReference type="InterPro" id="IPR013083">
    <property type="entry name" value="Znf_RING/FYVE/PHD"/>
</dbReference>
<evidence type="ECO:0000256" key="10">
    <source>
        <dbReference type="ARBA" id="ARBA00024004"/>
    </source>
</evidence>
<evidence type="ECO:0000256" key="11">
    <source>
        <dbReference type="PROSITE-ProRule" id="PRU00455"/>
    </source>
</evidence>
<dbReference type="PROSITE" id="PS50089">
    <property type="entry name" value="ZF_RING_2"/>
    <property type="match status" value="2"/>
</dbReference>
<dbReference type="InterPro" id="IPR013010">
    <property type="entry name" value="Znf_SIAH"/>
</dbReference>
<dbReference type="EC" id="2.3.2.27" evidence="4"/>
<evidence type="ECO:0000256" key="9">
    <source>
        <dbReference type="ARBA" id="ARBA00022833"/>
    </source>
</evidence>
<dbReference type="PANTHER" id="PTHR46632:SF16">
    <property type="entry name" value="E3 UBIQUITIN-PROTEIN LIGASE SINA-LIKE 10"/>
    <property type="match status" value="1"/>
</dbReference>
<evidence type="ECO:0000256" key="5">
    <source>
        <dbReference type="ARBA" id="ARBA00022679"/>
    </source>
</evidence>
<dbReference type="AlphaFoldDB" id="A0A1U7Z1X2"/>
<evidence type="ECO:0000313" key="15">
    <source>
        <dbReference type="Proteomes" id="UP000189701"/>
    </source>
</evidence>
<evidence type="ECO:0000259" key="14">
    <source>
        <dbReference type="PROSITE" id="PS51081"/>
    </source>
</evidence>
<dbReference type="InterPro" id="IPR001841">
    <property type="entry name" value="Znf_RING"/>
</dbReference>
<evidence type="ECO:0000256" key="12">
    <source>
        <dbReference type="SAM" id="MobiDB-lite"/>
    </source>
</evidence>
<dbReference type="InterPro" id="IPR044286">
    <property type="entry name" value="SINL_plant"/>
</dbReference>
<dbReference type="GO" id="GO:0016567">
    <property type="term" value="P:protein ubiquitination"/>
    <property type="evidence" value="ECO:0007669"/>
    <property type="project" value="UniProtKB-UniPathway"/>
</dbReference>
<keyword evidence="8" id="KW-0833">Ubl conjugation pathway</keyword>
<dbReference type="eggNOG" id="KOG3002">
    <property type="taxonomic scope" value="Eukaryota"/>
</dbReference>
<evidence type="ECO:0000256" key="6">
    <source>
        <dbReference type="ARBA" id="ARBA00022723"/>
    </source>
</evidence>
<comment type="function">
    <text evidence="10">E3 ubiquitin-protein ligase that mediates ubiquitination and subsequent proteasomal degradation of target proteins. E3 ubiquitin ligases accept ubiquitin from an E2 ubiquitin-conjugating enzyme in the form of a thioester and then directly transfers the ubiquitin to targeted substrates. It probably triggers the ubiquitin-mediated degradation of different substrates.</text>
</comment>
<keyword evidence="9" id="KW-0862">Zinc</keyword>
<comment type="similarity">
    <text evidence="3">Belongs to the SINA (Seven in absentia) family.</text>
</comment>
<feature type="domain" description="RING-type" evidence="13">
    <location>
        <begin position="562"/>
        <end position="597"/>
    </location>
</feature>
<dbReference type="UniPathway" id="UPA00143"/>
<proteinExistence type="inferred from homology"/>
<dbReference type="PROSITE" id="PS51081">
    <property type="entry name" value="ZF_SIAH"/>
    <property type="match status" value="2"/>
</dbReference>
<comment type="pathway">
    <text evidence="2">Protein modification; protein ubiquitination.</text>
</comment>
<dbReference type="PANTHER" id="PTHR46632">
    <property type="entry name" value="E3 UBIQUITIN-PROTEIN LIGASE SINA-LIKE 4"/>
    <property type="match status" value="1"/>
</dbReference>
<dbReference type="SUPFAM" id="SSF57850">
    <property type="entry name" value="RING/U-box"/>
    <property type="match status" value="1"/>
</dbReference>
<dbReference type="Gene3D" id="3.30.40.10">
    <property type="entry name" value="Zinc/RING finger domain, C3HC4 (zinc finger)"/>
    <property type="match status" value="2"/>
</dbReference>
<dbReference type="GO" id="GO:0061630">
    <property type="term" value="F:ubiquitin protein ligase activity"/>
    <property type="evidence" value="ECO:0007669"/>
    <property type="project" value="UniProtKB-EC"/>
</dbReference>
<comment type="catalytic activity">
    <reaction evidence="1">
        <text>S-ubiquitinyl-[E2 ubiquitin-conjugating enzyme]-L-cysteine + [acceptor protein]-L-lysine = [E2 ubiquitin-conjugating enzyme]-L-cysteine + N(6)-ubiquitinyl-[acceptor protein]-L-lysine.</text>
        <dbReference type="EC" id="2.3.2.27"/>
    </reaction>
</comment>
<dbReference type="Pfam" id="PF21362">
    <property type="entry name" value="Sina_RING"/>
    <property type="match status" value="2"/>
</dbReference>
<feature type="compositionally biased region" description="Acidic residues" evidence="12">
    <location>
        <begin position="474"/>
        <end position="519"/>
    </location>
</feature>
<gene>
    <name evidence="16" type="primary">LOC104250058</name>
</gene>
<accession>A0A1U7Z1X2</accession>
<feature type="domain" description="RING-type" evidence="13">
    <location>
        <begin position="89"/>
        <end position="124"/>
    </location>
</feature>
<evidence type="ECO:0000256" key="3">
    <source>
        <dbReference type="ARBA" id="ARBA00009119"/>
    </source>
</evidence>
<dbReference type="SUPFAM" id="SSF49599">
    <property type="entry name" value="TRAF domain-like"/>
    <property type="match status" value="2"/>
</dbReference>
<sequence>MMKMVTKKEAVGPQDPFPKKRRTSAATLWRWRRRWEYNGGEGGGKILSDSNDRDKLEGARGNANPDLDQDSRGNKSLAMTLSDPDVLDCPICVEILSVPVFQCENGHIACASCCFKIANKCPSCCCPIGYIRCRVIEKVLDSVKVSCVNKRFGCKEIRSYGNKTAHENACIYAPCSCPYDGCDFVDPSTKLYAHFRDKHGSLAEHIFFNTVHPIYIEKNQTYQIIQEKTEGIIFIINHSTQDHPGSAVNIICVGPALQTRRFRYELVATDGESTFKLGSIAENVPKWPENFPLKKYLLLPRDLVDSTLSFEEREVAQLKLEVFIEREYIFWSVDASYFVDAAIWRSALADCLANASIWLNFLDAIYHESPPPFVMKQYVIDKKGMKYINSFLLKRNKMKRVNHRALSSCQIRSEEGEEKMVRFSLGREEDDNNEEGPSSRPVPKKRRTYGGTFSCTAVNRQQEQQEPERRCEIEETAIEEEEEEEEEEDIYEEEDFVTDEEREEEEEDWNPESEPESEGIPDPFLNRSADAVAVLNPDRDLEGSRVNGSISVTLSDPDVLDCPICLEPLSTPVFQCENGHIACASCCIKIANKCPSCCWPIGYNRCRAIEKVLESVKVSCMNKIYGCKEILSYGNKTDHENACTYDPCTCPCCDFTAASTKVYAHFRVKHGSLVEQIVYDAHHPIYVEYHHTCKYLQERTQGIIFIINHISYRLGSAVNIICIEPTSEKRRFRYELVVTNGESSFKLESVAESMPKFSQNLPLKKFLLVPIDVVDSSTKLKLDVFIKRAEYASAI</sequence>
<dbReference type="RefSeq" id="XP_009804895.1">
    <property type="nucleotide sequence ID" value="XM_009806593.1"/>
</dbReference>
<feature type="domain" description="SIAH-type" evidence="14">
    <location>
        <begin position="615"/>
        <end position="671"/>
    </location>
</feature>
<name>A0A1U7Z1X2_NICSY</name>
<dbReference type="Proteomes" id="UP000189701">
    <property type="component" value="Unplaced"/>
</dbReference>
<keyword evidence="7 11" id="KW-0863">Zinc-finger</keyword>
<dbReference type="InterPro" id="IPR049548">
    <property type="entry name" value="Sina-like_RING"/>
</dbReference>
<dbReference type="OrthoDB" id="4788989at2759"/>
<evidence type="ECO:0000256" key="4">
    <source>
        <dbReference type="ARBA" id="ARBA00012483"/>
    </source>
</evidence>
<reference evidence="16" key="2">
    <citation type="submission" date="2025-08" db="UniProtKB">
        <authorList>
            <consortium name="RefSeq"/>
        </authorList>
    </citation>
    <scope>IDENTIFICATION</scope>
    <source>
        <tissue evidence="16">Leaf</tissue>
    </source>
</reference>
<keyword evidence="6" id="KW-0479">Metal-binding</keyword>
<organism evidence="15 16">
    <name type="scientific">Nicotiana sylvestris</name>
    <name type="common">Wood tobacco</name>
    <name type="synonym">South American tobacco</name>
    <dbReference type="NCBI Taxonomy" id="4096"/>
    <lineage>
        <taxon>Eukaryota</taxon>
        <taxon>Viridiplantae</taxon>
        <taxon>Streptophyta</taxon>
        <taxon>Embryophyta</taxon>
        <taxon>Tracheophyta</taxon>
        <taxon>Spermatophyta</taxon>
        <taxon>Magnoliopsida</taxon>
        <taxon>eudicotyledons</taxon>
        <taxon>Gunneridae</taxon>
        <taxon>Pentapetalae</taxon>
        <taxon>asterids</taxon>
        <taxon>lamiids</taxon>
        <taxon>Solanales</taxon>
        <taxon>Solanaceae</taxon>
        <taxon>Nicotianoideae</taxon>
        <taxon>Nicotianeae</taxon>
        <taxon>Nicotiana</taxon>
    </lineage>
</organism>
<dbReference type="Pfam" id="PF21361">
    <property type="entry name" value="Sina_ZnF"/>
    <property type="match status" value="2"/>
</dbReference>
<keyword evidence="15" id="KW-1185">Reference proteome</keyword>
<feature type="compositionally biased region" description="Basic and acidic residues" evidence="12">
    <location>
        <begin position="1"/>
        <end position="10"/>
    </location>
</feature>